<feature type="compositionally biased region" description="Basic and acidic residues" evidence="4">
    <location>
        <begin position="823"/>
        <end position="836"/>
    </location>
</feature>
<dbReference type="InterPro" id="IPR035441">
    <property type="entry name" value="TFIIS/LEDGF_dom_sf"/>
</dbReference>
<dbReference type="Pfam" id="PF08711">
    <property type="entry name" value="Med26"/>
    <property type="match status" value="1"/>
</dbReference>
<evidence type="ECO:0000259" key="5">
    <source>
        <dbReference type="PROSITE" id="PS51319"/>
    </source>
</evidence>
<dbReference type="InterPro" id="IPR017923">
    <property type="entry name" value="TFIIS_N"/>
</dbReference>
<dbReference type="SUPFAM" id="SSF47676">
    <property type="entry name" value="Conserved domain common to transcription factors TFIIS, elongin A, CRSP70"/>
    <property type="match status" value="1"/>
</dbReference>
<dbReference type="Proteomes" id="UP000824469">
    <property type="component" value="Unassembled WGS sequence"/>
</dbReference>
<protein>
    <recommendedName>
        <fullName evidence="5">TFIIS N-terminal domain-containing protein</fullName>
    </recommendedName>
</protein>
<evidence type="ECO:0000256" key="1">
    <source>
        <dbReference type="ARBA" id="ARBA00004123"/>
    </source>
</evidence>
<name>A0AA38G7E7_TAXCH</name>
<evidence type="ECO:0000256" key="2">
    <source>
        <dbReference type="ARBA" id="ARBA00023242"/>
    </source>
</evidence>
<feature type="region of interest" description="Disordered" evidence="4">
    <location>
        <begin position="1"/>
        <end position="71"/>
    </location>
</feature>
<feature type="region of interest" description="Disordered" evidence="4">
    <location>
        <begin position="814"/>
        <end position="848"/>
    </location>
</feature>
<dbReference type="CDD" id="cd00183">
    <property type="entry name" value="TFIIS_I"/>
    <property type="match status" value="1"/>
</dbReference>
<comment type="caution">
    <text evidence="6">The sequence shown here is derived from an EMBL/GenBank/DDBJ whole genome shotgun (WGS) entry which is preliminary data.</text>
</comment>
<feature type="region of interest" description="Disordered" evidence="4">
    <location>
        <begin position="537"/>
        <end position="569"/>
    </location>
</feature>
<feature type="compositionally biased region" description="Low complexity" evidence="4">
    <location>
        <begin position="884"/>
        <end position="895"/>
    </location>
</feature>
<evidence type="ECO:0000313" key="7">
    <source>
        <dbReference type="Proteomes" id="UP000824469"/>
    </source>
</evidence>
<dbReference type="PANTHER" id="PTHR47292:SF1">
    <property type="entry name" value="TRANSCRIPTION ELONGATION FACTOR (TFIIS) FAMILY PROTEIN"/>
    <property type="match status" value="1"/>
</dbReference>
<feature type="compositionally biased region" description="Basic and acidic residues" evidence="4">
    <location>
        <begin position="61"/>
        <end position="71"/>
    </location>
</feature>
<dbReference type="GO" id="GO:0005634">
    <property type="term" value="C:nucleus"/>
    <property type="evidence" value="ECO:0007669"/>
    <property type="project" value="UniProtKB-SubCell"/>
</dbReference>
<evidence type="ECO:0000256" key="4">
    <source>
        <dbReference type="SAM" id="MobiDB-lite"/>
    </source>
</evidence>
<dbReference type="PANTHER" id="PTHR47292">
    <property type="entry name" value="TRANSCRIPTION ELONGATION FACTOR (TFIIS) FAMILY PROTEIN-RELATED"/>
    <property type="match status" value="1"/>
</dbReference>
<dbReference type="SMART" id="SM00509">
    <property type="entry name" value="TFS2N"/>
    <property type="match status" value="1"/>
</dbReference>
<keyword evidence="7" id="KW-1185">Reference proteome</keyword>
<feature type="compositionally biased region" description="Polar residues" evidence="4">
    <location>
        <begin position="37"/>
        <end position="60"/>
    </location>
</feature>
<feature type="compositionally biased region" description="Basic and acidic residues" evidence="4">
    <location>
        <begin position="556"/>
        <end position="569"/>
    </location>
</feature>
<dbReference type="Gene3D" id="1.20.930.10">
    <property type="entry name" value="Conserved domain common to transcription factors TFIIS, elongin A, CRSP70"/>
    <property type="match status" value="1"/>
</dbReference>
<dbReference type="InterPro" id="IPR003617">
    <property type="entry name" value="TFIIS/CRSP70_N_sub"/>
</dbReference>
<feature type="domain" description="TFIIS N-terminal" evidence="5">
    <location>
        <begin position="135"/>
        <end position="215"/>
    </location>
</feature>
<evidence type="ECO:0000256" key="3">
    <source>
        <dbReference type="PROSITE-ProRule" id="PRU00649"/>
    </source>
</evidence>
<feature type="region of interest" description="Disordered" evidence="4">
    <location>
        <begin position="866"/>
        <end position="897"/>
    </location>
</feature>
<organism evidence="6 7">
    <name type="scientific">Taxus chinensis</name>
    <name type="common">Chinese yew</name>
    <name type="synonym">Taxus wallichiana var. chinensis</name>
    <dbReference type="NCBI Taxonomy" id="29808"/>
    <lineage>
        <taxon>Eukaryota</taxon>
        <taxon>Viridiplantae</taxon>
        <taxon>Streptophyta</taxon>
        <taxon>Embryophyta</taxon>
        <taxon>Tracheophyta</taxon>
        <taxon>Spermatophyta</taxon>
        <taxon>Pinopsida</taxon>
        <taxon>Pinidae</taxon>
        <taxon>Conifers II</taxon>
        <taxon>Cupressales</taxon>
        <taxon>Taxaceae</taxon>
        <taxon>Taxus</taxon>
    </lineage>
</organism>
<dbReference type="EMBL" id="JAHRHJ020000004">
    <property type="protein sequence ID" value="KAH9317742.1"/>
    <property type="molecule type" value="Genomic_DNA"/>
</dbReference>
<sequence length="1206" mass="130553">MPSSTQSGGQSQGPSSPAPVSPESSHQSCSKGKKWTWSEQDSASHHQISSPKLENSSAKPQTHENSTKLEDVSGIIETKGGMDNHSGVEQLVFHMQQHTNKFPGEIRQRIKIAGVIAATEQGNCLSHFICKGGLSYLDEWLQDACKGKVVESDNVKEEFIIVLINALEILPINREALKACNIRKSVKHLYNHKNSEIQRKAKNLVHKWKKQVDMEMIGLDEAKGESNHDFVQTHSGESGLLQDGSNLKSLKHAESAIVEFSDELKASGAEVQQNRMPANLDMLCSEEAKVGVVTISKQESSGAKDVGSMNLNGFVITKCVSKPSHLESLSNKSILDAEEASAHFAEDARSSPKLSEKDRKGGSESEDYMESGGGIVRGNLEVHCEWTSVADISEVTDGHISKESQLGLLASTGPLHGHERSTHCPSSDLKVPLNVDSGSPKQINGDLPIACETDEKDKRTELCQKKAIQLTDSGSINTSIRSSINSSFSDHQLSIIPVKSVENSTCWKGLTRPTSECGVAEGCDMRNGNFASEVSGASYSAGNQEDTGTSDGNGTFRDKTARGTRISDESDSKIHMEITSTAPDEKKSDVCMETAAETDLHFLEDDALEVARLVGKEAEQEVESYNEPLYSSSYEKHVKEAPVHSATTESVGGEQDIFHDQNDTDTSYHSKEVLLQVQSGKDVDRSQGNCASEEIDVSGTKAKVVMQELETCKMTITSQESITHEIDAKAANSNDQMKMPPIKCIFDLNEDIPAEEAEWSQELIQAPTVATTSASNCTITNVSTPIPVVAASKGPLNLPTTPLHFKGELGWRGSAATSAFRPAEPRRTPERDRTQSAEENNSSLKPRQRFLEFDLNVADDDGDAGLDLFSGGHGGERHVPASASLPSGDSSVEVSSSRRAERLTLDLNRLCEADDSVPGWRGAERLGALQNPNRSPSPTSSSRPTMRDFDLNDNLSFDDACASTHDFDQKRYSMKSNNNLSRLDDPVVSILGSRIDLDPSKLPPAHAAPWDIPHCNVRKEFPNPAQSFLVSGPSAVPSLNNMGRILSMPSALTYPPPSLSFPYNGVALGSSFPITSAVYAPGQLPYMVESMGASIPQIVGPAAISSSFTRPPYLMGVASGAGTSNAGGIIRANLDLNSGIVPTEVEGREAGGKMRQLFPQSNHMLLEEQIRPYQQAAASGPPLKRKEPECGWDPYQVEYKRATAWQ</sequence>
<comment type="subcellular location">
    <subcellularLocation>
        <location evidence="1 3">Nucleus</location>
    </subcellularLocation>
</comment>
<feature type="compositionally biased region" description="Low complexity" evidence="4">
    <location>
        <begin position="931"/>
        <end position="944"/>
    </location>
</feature>
<feature type="compositionally biased region" description="Basic and acidic residues" evidence="4">
    <location>
        <begin position="343"/>
        <end position="363"/>
    </location>
</feature>
<feature type="region of interest" description="Disordered" evidence="4">
    <location>
        <begin position="343"/>
        <end position="374"/>
    </location>
</feature>
<dbReference type="PROSITE" id="PS51319">
    <property type="entry name" value="TFIIS_N"/>
    <property type="match status" value="1"/>
</dbReference>
<dbReference type="AlphaFoldDB" id="A0AA38G7E7"/>
<feature type="compositionally biased region" description="Polar residues" evidence="4">
    <location>
        <begin position="537"/>
        <end position="553"/>
    </location>
</feature>
<accession>A0AA38G7E7</accession>
<feature type="compositionally biased region" description="Low complexity" evidence="4">
    <location>
        <begin position="1"/>
        <end position="15"/>
    </location>
</feature>
<dbReference type="OMA" id="RINNTEM"/>
<evidence type="ECO:0000313" key="6">
    <source>
        <dbReference type="EMBL" id="KAH9317742.1"/>
    </source>
</evidence>
<reference evidence="6 7" key="1">
    <citation type="journal article" date="2021" name="Nat. Plants">
        <title>The Taxus genome provides insights into paclitaxel biosynthesis.</title>
        <authorList>
            <person name="Xiong X."/>
            <person name="Gou J."/>
            <person name="Liao Q."/>
            <person name="Li Y."/>
            <person name="Zhou Q."/>
            <person name="Bi G."/>
            <person name="Li C."/>
            <person name="Du R."/>
            <person name="Wang X."/>
            <person name="Sun T."/>
            <person name="Guo L."/>
            <person name="Liang H."/>
            <person name="Lu P."/>
            <person name="Wu Y."/>
            <person name="Zhang Z."/>
            <person name="Ro D.K."/>
            <person name="Shang Y."/>
            <person name="Huang S."/>
            <person name="Yan J."/>
        </authorList>
    </citation>
    <scope>NUCLEOTIDE SEQUENCE [LARGE SCALE GENOMIC DNA]</scope>
    <source>
        <strain evidence="6">Ta-2019</strain>
    </source>
</reference>
<feature type="region of interest" description="Disordered" evidence="4">
    <location>
        <begin position="925"/>
        <end position="949"/>
    </location>
</feature>
<gene>
    <name evidence="6" type="ORF">KI387_019511</name>
</gene>
<proteinExistence type="predicted"/>
<keyword evidence="2 3" id="KW-0539">Nucleus</keyword>